<evidence type="ECO:0000256" key="6">
    <source>
        <dbReference type="ARBA" id="ARBA00022840"/>
    </source>
</evidence>
<name>A0A956NDM4_UNCEI</name>
<dbReference type="PROSITE" id="PS50893">
    <property type="entry name" value="ABC_TRANSPORTER_2"/>
    <property type="match status" value="1"/>
</dbReference>
<dbReference type="InterPro" id="IPR003593">
    <property type="entry name" value="AAA+_ATPase"/>
</dbReference>
<protein>
    <submittedName>
        <fullName evidence="9">ABC transporter ATP-binding protein</fullName>
    </submittedName>
</protein>
<dbReference type="FunFam" id="3.40.50.300:FF:000016">
    <property type="entry name" value="Oligopeptide ABC transporter ATP-binding component"/>
    <property type="match status" value="1"/>
</dbReference>
<dbReference type="Gene3D" id="3.40.50.300">
    <property type="entry name" value="P-loop containing nucleotide triphosphate hydrolases"/>
    <property type="match status" value="1"/>
</dbReference>
<dbReference type="SMART" id="SM00382">
    <property type="entry name" value="AAA"/>
    <property type="match status" value="1"/>
</dbReference>
<feature type="domain" description="ABC transporter" evidence="8">
    <location>
        <begin position="15"/>
        <end position="266"/>
    </location>
</feature>
<keyword evidence="3" id="KW-0813">Transport</keyword>
<dbReference type="Pfam" id="PF08352">
    <property type="entry name" value="oligo_HPY"/>
    <property type="match status" value="1"/>
</dbReference>
<evidence type="ECO:0000256" key="5">
    <source>
        <dbReference type="ARBA" id="ARBA00022741"/>
    </source>
</evidence>
<dbReference type="Pfam" id="PF00005">
    <property type="entry name" value="ABC_tran"/>
    <property type="match status" value="1"/>
</dbReference>
<comment type="subcellular location">
    <subcellularLocation>
        <location evidence="1">Cell membrane</location>
        <topology evidence="1">Peripheral membrane protein</topology>
    </subcellularLocation>
</comment>
<dbReference type="PROSITE" id="PS00211">
    <property type="entry name" value="ABC_TRANSPORTER_1"/>
    <property type="match status" value="1"/>
</dbReference>
<keyword evidence="6 9" id="KW-0067">ATP-binding</keyword>
<keyword evidence="4" id="KW-1003">Cell membrane</keyword>
<evidence type="ECO:0000313" key="10">
    <source>
        <dbReference type="Proteomes" id="UP000739538"/>
    </source>
</evidence>
<dbReference type="InterPro" id="IPR017871">
    <property type="entry name" value="ABC_transporter-like_CS"/>
</dbReference>
<proteinExistence type="inferred from homology"/>
<sequence>MTERNPNTGASDVLLRIDELQTFFDTEEGMVMAVNGVSYEIRKGETLGVVGESGCGKSVTAMSILRLNPEPPTVYAGGEILFEGRNLLQISMEEMQRIRGNDIAMIFQEPMTSLNPVYTVGDQIEETVKLHRKMGDKDAHAYAIEMLGRVGIPSPEQRVNEYPHQLSGGMKQRVMIAMALACDPKLLIADEPTTALDVTIQAQILDLLREMQKEFGMSILLITHDLGVVAEMSNHVAVMYASKIVEYADTVTLFGKPRHPYTFGLFQSLPEMHVKGNPRLLEIPGAVPNPLAFPSGCKFRTRCFKAQPRCAEIEPSLKDHGGGHTVACHFPMTDDEITRLGGGTFRV</sequence>
<keyword evidence="5" id="KW-0547">Nucleotide-binding</keyword>
<dbReference type="InterPro" id="IPR027417">
    <property type="entry name" value="P-loop_NTPase"/>
</dbReference>
<evidence type="ECO:0000256" key="1">
    <source>
        <dbReference type="ARBA" id="ARBA00004202"/>
    </source>
</evidence>
<dbReference type="AlphaFoldDB" id="A0A956NDM4"/>
<comment type="similarity">
    <text evidence="2">Belongs to the ABC transporter superfamily.</text>
</comment>
<dbReference type="GO" id="GO:0005886">
    <property type="term" value="C:plasma membrane"/>
    <property type="evidence" value="ECO:0007669"/>
    <property type="project" value="UniProtKB-SubCell"/>
</dbReference>
<evidence type="ECO:0000256" key="4">
    <source>
        <dbReference type="ARBA" id="ARBA00022475"/>
    </source>
</evidence>
<reference evidence="9" key="2">
    <citation type="journal article" date="2021" name="Microbiome">
        <title>Successional dynamics and alternative stable states in a saline activated sludge microbial community over 9 years.</title>
        <authorList>
            <person name="Wang Y."/>
            <person name="Ye J."/>
            <person name="Ju F."/>
            <person name="Liu L."/>
            <person name="Boyd J.A."/>
            <person name="Deng Y."/>
            <person name="Parks D.H."/>
            <person name="Jiang X."/>
            <person name="Yin X."/>
            <person name="Woodcroft B.J."/>
            <person name="Tyson G.W."/>
            <person name="Hugenholtz P."/>
            <person name="Polz M.F."/>
            <person name="Zhang T."/>
        </authorList>
    </citation>
    <scope>NUCLEOTIDE SEQUENCE</scope>
    <source>
        <strain evidence="9">HKST-UBA02</strain>
    </source>
</reference>
<dbReference type="GO" id="GO:0016887">
    <property type="term" value="F:ATP hydrolysis activity"/>
    <property type="evidence" value="ECO:0007669"/>
    <property type="project" value="InterPro"/>
</dbReference>
<keyword evidence="7" id="KW-0472">Membrane</keyword>
<dbReference type="GO" id="GO:0015833">
    <property type="term" value="P:peptide transport"/>
    <property type="evidence" value="ECO:0007669"/>
    <property type="project" value="InterPro"/>
</dbReference>
<dbReference type="PANTHER" id="PTHR43297">
    <property type="entry name" value="OLIGOPEPTIDE TRANSPORT ATP-BINDING PROTEIN APPD"/>
    <property type="match status" value="1"/>
</dbReference>
<dbReference type="InterPro" id="IPR050388">
    <property type="entry name" value="ABC_Ni/Peptide_Import"/>
</dbReference>
<dbReference type="CDD" id="cd03257">
    <property type="entry name" value="ABC_NikE_OppD_transporters"/>
    <property type="match status" value="1"/>
</dbReference>
<dbReference type="PANTHER" id="PTHR43297:SF2">
    <property type="entry name" value="DIPEPTIDE TRANSPORT ATP-BINDING PROTEIN DPPD"/>
    <property type="match status" value="1"/>
</dbReference>
<evidence type="ECO:0000259" key="8">
    <source>
        <dbReference type="PROSITE" id="PS50893"/>
    </source>
</evidence>
<evidence type="ECO:0000256" key="7">
    <source>
        <dbReference type="ARBA" id="ARBA00023136"/>
    </source>
</evidence>
<dbReference type="NCBIfam" id="TIGR01727">
    <property type="entry name" value="oligo_HPY"/>
    <property type="match status" value="1"/>
</dbReference>
<evidence type="ECO:0000256" key="3">
    <source>
        <dbReference type="ARBA" id="ARBA00022448"/>
    </source>
</evidence>
<comment type="caution">
    <text evidence="9">The sequence shown here is derived from an EMBL/GenBank/DDBJ whole genome shotgun (WGS) entry which is preliminary data.</text>
</comment>
<dbReference type="SUPFAM" id="SSF52540">
    <property type="entry name" value="P-loop containing nucleoside triphosphate hydrolases"/>
    <property type="match status" value="1"/>
</dbReference>
<accession>A0A956NDM4</accession>
<dbReference type="InterPro" id="IPR003439">
    <property type="entry name" value="ABC_transporter-like_ATP-bd"/>
</dbReference>
<evidence type="ECO:0000256" key="2">
    <source>
        <dbReference type="ARBA" id="ARBA00005417"/>
    </source>
</evidence>
<gene>
    <name evidence="9" type="ORF">KDA27_04260</name>
</gene>
<dbReference type="InterPro" id="IPR013563">
    <property type="entry name" value="Oligopep_ABC_C"/>
</dbReference>
<dbReference type="EMBL" id="JAGQHS010000013">
    <property type="protein sequence ID" value="MCA9754994.1"/>
    <property type="molecule type" value="Genomic_DNA"/>
</dbReference>
<reference evidence="9" key="1">
    <citation type="submission" date="2020-04" db="EMBL/GenBank/DDBJ databases">
        <authorList>
            <person name="Zhang T."/>
        </authorList>
    </citation>
    <scope>NUCLEOTIDE SEQUENCE</scope>
    <source>
        <strain evidence="9">HKST-UBA02</strain>
    </source>
</reference>
<dbReference type="Proteomes" id="UP000739538">
    <property type="component" value="Unassembled WGS sequence"/>
</dbReference>
<evidence type="ECO:0000313" key="9">
    <source>
        <dbReference type="EMBL" id="MCA9754994.1"/>
    </source>
</evidence>
<dbReference type="GO" id="GO:0005524">
    <property type="term" value="F:ATP binding"/>
    <property type="evidence" value="ECO:0007669"/>
    <property type="project" value="UniProtKB-KW"/>
</dbReference>
<organism evidence="9 10">
    <name type="scientific">Eiseniibacteriota bacterium</name>
    <dbReference type="NCBI Taxonomy" id="2212470"/>
    <lineage>
        <taxon>Bacteria</taxon>
        <taxon>Candidatus Eiseniibacteriota</taxon>
    </lineage>
</organism>